<dbReference type="RefSeq" id="WP_078693376.1">
    <property type="nucleotide sequence ID" value="NZ_FUWX01000006.1"/>
</dbReference>
<feature type="transmembrane region" description="Helical" evidence="7">
    <location>
        <begin position="134"/>
        <end position="153"/>
    </location>
</feature>
<evidence type="ECO:0000256" key="3">
    <source>
        <dbReference type="ARBA" id="ARBA00022475"/>
    </source>
</evidence>
<dbReference type="GO" id="GO:0005886">
    <property type="term" value="C:plasma membrane"/>
    <property type="evidence" value="ECO:0007669"/>
    <property type="project" value="UniProtKB-SubCell"/>
</dbReference>
<keyword evidence="5 7" id="KW-1133">Transmembrane helix</keyword>
<dbReference type="PANTHER" id="PTHR43663:SF1">
    <property type="entry name" value="CHROMATE TRANSPORTER"/>
    <property type="match status" value="1"/>
</dbReference>
<evidence type="ECO:0000256" key="6">
    <source>
        <dbReference type="ARBA" id="ARBA00023136"/>
    </source>
</evidence>
<evidence type="ECO:0000256" key="1">
    <source>
        <dbReference type="ARBA" id="ARBA00004651"/>
    </source>
</evidence>
<dbReference type="EMBL" id="FUWX01000006">
    <property type="protein sequence ID" value="SJZ53877.1"/>
    <property type="molecule type" value="Genomic_DNA"/>
</dbReference>
<feature type="transmembrane region" description="Helical" evidence="7">
    <location>
        <begin position="109"/>
        <end position="128"/>
    </location>
</feature>
<accession>A0A1T4LH62</accession>
<dbReference type="Proteomes" id="UP000191153">
    <property type="component" value="Unassembled WGS sequence"/>
</dbReference>
<dbReference type="STRING" id="180163.SAMN02745174_00843"/>
<comment type="subcellular location">
    <subcellularLocation>
        <location evidence="1">Cell membrane</location>
        <topology evidence="1">Multi-pass membrane protein</topology>
    </subcellularLocation>
</comment>
<feature type="transmembrane region" description="Helical" evidence="7">
    <location>
        <begin position="72"/>
        <end position="97"/>
    </location>
</feature>
<evidence type="ECO:0000256" key="2">
    <source>
        <dbReference type="ARBA" id="ARBA00005262"/>
    </source>
</evidence>
<evidence type="ECO:0000256" key="5">
    <source>
        <dbReference type="ARBA" id="ARBA00022989"/>
    </source>
</evidence>
<feature type="transmembrane region" description="Helical" evidence="7">
    <location>
        <begin position="160"/>
        <end position="176"/>
    </location>
</feature>
<dbReference type="Pfam" id="PF02417">
    <property type="entry name" value="Chromate_transp"/>
    <property type="match status" value="1"/>
</dbReference>
<evidence type="ECO:0000256" key="7">
    <source>
        <dbReference type="SAM" id="Phobius"/>
    </source>
</evidence>
<dbReference type="InterPro" id="IPR003370">
    <property type="entry name" value="Chromate_transpt"/>
</dbReference>
<feature type="transmembrane region" description="Helical" evidence="7">
    <location>
        <begin position="7"/>
        <end position="28"/>
    </location>
</feature>
<keyword evidence="6 7" id="KW-0472">Membrane</keyword>
<dbReference type="InterPro" id="IPR052518">
    <property type="entry name" value="CHR_Transporter"/>
</dbReference>
<evidence type="ECO:0000313" key="8">
    <source>
        <dbReference type="EMBL" id="SJZ53877.1"/>
    </source>
</evidence>
<organism evidence="8 9">
    <name type="scientific">Cetobacterium ceti</name>
    <dbReference type="NCBI Taxonomy" id="180163"/>
    <lineage>
        <taxon>Bacteria</taxon>
        <taxon>Fusobacteriati</taxon>
        <taxon>Fusobacteriota</taxon>
        <taxon>Fusobacteriia</taxon>
        <taxon>Fusobacteriales</taxon>
        <taxon>Fusobacteriaceae</taxon>
        <taxon>Cetobacterium</taxon>
    </lineage>
</organism>
<keyword evidence="4 7" id="KW-0812">Transmembrane</keyword>
<dbReference type="OrthoDB" id="9788907at2"/>
<protein>
    <submittedName>
        <fullName evidence="8">Chromate transporter</fullName>
    </submittedName>
</protein>
<gene>
    <name evidence="8" type="ORF">SAMN02745174_00843</name>
</gene>
<evidence type="ECO:0000256" key="4">
    <source>
        <dbReference type="ARBA" id="ARBA00022692"/>
    </source>
</evidence>
<keyword evidence="9" id="KW-1185">Reference proteome</keyword>
<dbReference type="GO" id="GO:0015109">
    <property type="term" value="F:chromate transmembrane transporter activity"/>
    <property type="evidence" value="ECO:0007669"/>
    <property type="project" value="InterPro"/>
</dbReference>
<dbReference type="PANTHER" id="PTHR43663">
    <property type="entry name" value="CHROMATE TRANSPORT PROTEIN-RELATED"/>
    <property type="match status" value="1"/>
</dbReference>
<name>A0A1T4LH62_9FUSO</name>
<keyword evidence="3" id="KW-1003">Cell membrane</keyword>
<evidence type="ECO:0000313" key="9">
    <source>
        <dbReference type="Proteomes" id="UP000191153"/>
    </source>
</evidence>
<comment type="similarity">
    <text evidence="2">Belongs to the chromate ion transporter (CHR) (TC 2.A.51) family.</text>
</comment>
<sequence length="177" mass="19186">MIYFKLLYVFFIIGLFSFGGGLAMLPLIKEAVFKNNWLTHQEFLDIISISQVTPGPIAVNTATFVGHKVGGILGSLVATLGVSLPSLIIIIIVASIYNKLKNNEYKNAFFFGVKPVTVGLIAYAGYIIGKPTFISGNHVGNIKALGIFLITFLLMKRIKINPVVILIISGILGALLF</sequence>
<dbReference type="AlphaFoldDB" id="A0A1T4LH62"/>
<reference evidence="8 9" key="1">
    <citation type="submission" date="2017-02" db="EMBL/GenBank/DDBJ databases">
        <authorList>
            <person name="Peterson S.W."/>
        </authorList>
    </citation>
    <scope>NUCLEOTIDE SEQUENCE [LARGE SCALE GENOMIC DNA]</scope>
    <source>
        <strain evidence="8 9">ATCC 700028</strain>
    </source>
</reference>
<proteinExistence type="inferred from homology"/>